<name>A0ACA9KNE2_9GLOM</name>
<evidence type="ECO:0000313" key="2">
    <source>
        <dbReference type="Proteomes" id="UP000789702"/>
    </source>
</evidence>
<accession>A0ACA9KNE2</accession>
<proteinExistence type="predicted"/>
<evidence type="ECO:0000313" key="1">
    <source>
        <dbReference type="EMBL" id="CAG8482341.1"/>
    </source>
</evidence>
<gene>
    <name evidence="1" type="ORF">DHETER_LOCUS2181</name>
</gene>
<dbReference type="Proteomes" id="UP000789702">
    <property type="component" value="Unassembled WGS sequence"/>
</dbReference>
<comment type="caution">
    <text evidence="1">The sequence shown here is derived from an EMBL/GenBank/DDBJ whole genome shotgun (WGS) entry which is preliminary data.</text>
</comment>
<reference evidence="1" key="1">
    <citation type="submission" date="2021-06" db="EMBL/GenBank/DDBJ databases">
        <authorList>
            <person name="Kallberg Y."/>
            <person name="Tangrot J."/>
            <person name="Rosling A."/>
        </authorList>
    </citation>
    <scope>NUCLEOTIDE SEQUENCE</scope>
    <source>
        <strain evidence="1">IL203A</strain>
    </source>
</reference>
<organism evidence="1 2">
    <name type="scientific">Dentiscutata heterogama</name>
    <dbReference type="NCBI Taxonomy" id="1316150"/>
    <lineage>
        <taxon>Eukaryota</taxon>
        <taxon>Fungi</taxon>
        <taxon>Fungi incertae sedis</taxon>
        <taxon>Mucoromycota</taxon>
        <taxon>Glomeromycotina</taxon>
        <taxon>Glomeromycetes</taxon>
        <taxon>Diversisporales</taxon>
        <taxon>Gigasporaceae</taxon>
        <taxon>Dentiscutata</taxon>
    </lineage>
</organism>
<sequence length="60" mass="7007">MILLKVITKSKGKNSNYNSIVLNYIKELVSFTINCKFLAASYFQYTNKLGLKEKQERLMK</sequence>
<dbReference type="EMBL" id="CAJVPU010001497">
    <property type="protein sequence ID" value="CAG8482341.1"/>
    <property type="molecule type" value="Genomic_DNA"/>
</dbReference>
<protein>
    <submittedName>
        <fullName evidence="1">12467_t:CDS:1</fullName>
    </submittedName>
</protein>
<keyword evidence="2" id="KW-1185">Reference proteome</keyword>